<feature type="transmembrane region" description="Helical" evidence="9">
    <location>
        <begin position="298"/>
        <end position="318"/>
    </location>
</feature>
<keyword evidence="11" id="KW-1185">Reference proteome</keyword>
<evidence type="ECO:0000313" key="10">
    <source>
        <dbReference type="EMBL" id="SHE45302.1"/>
    </source>
</evidence>
<feature type="transmembrane region" description="Helical" evidence="9">
    <location>
        <begin position="72"/>
        <end position="95"/>
    </location>
</feature>
<feature type="transmembrane region" description="Helical" evidence="9">
    <location>
        <begin position="345"/>
        <end position="364"/>
    </location>
</feature>
<dbReference type="OrthoDB" id="9789704at2"/>
<feature type="transmembrane region" description="Helical" evidence="9">
    <location>
        <begin position="181"/>
        <end position="198"/>
    </location>
</feature>
<feature type="transmembrane region" description="Helical" evidence="9">
    <location>
        <begin position="436"/>
        <end position="456"/>
    </location>
</feature>
<dbReference type="GO" id="GO:0015293">
    <property type="term" value="F:symporter activity"/>
    <property type="evidence" value="ECO:0007669"/>
    <property type="project" value="UniProtKB-KW"/>
</dbReference>
<evidence type="ECO:0000256" key="5">
    <source>
        <dbReference type="ARBA" id="ARBA00022847"/>
    </source>
</evidence>
<dbReference type="InterPro" id="IPR050277">
    <property type="entry name" value="Sodium:Solute_Symporter"/>
</dbReference>
<evidence type="ECO:0000256" key="3">
    <source>
        <dbReference type="ARBA" id="ARBA00022448"/>
    </source>
</evidence>
<feature type="transmembrane region" description="Helical" evidence="9">
    <location>
        <begin position="396"/>
        <end position="416"/>
    </location>
</feature>
<keyword evidence="3" id="KW-0813">Transport</keyword>
<evidence type="ECO:0000256" key="9">
    <source>
        <dbReference type="SAM" id="Phobius"/>
    </source>
</evidence>
<evidence type="ECO:0000256" key="4">
    <source>
        <dbReference type="ARBA" id="ARBA00022692"/>
    </source>
</evidence>
<dbReference type="Gene3D" id="1.20.1730.10">
    <property type="entry name" value="Sodium/glucose cotransporter"/>
    <property type="match status" value="1"/>
</dbReference>
<gene>
    <name evidence="10" type="ORF">SAMN02745148_00489</name>
</gene>
<keyword evidence="5" id="KW-0769">Symport</keyword>
<feature type="transmembrane region" description="Helical" evidence="9">
    <location>
        <begin position="370"/>
        <end position="389"/>
    </location>
</feature>
<evidence type="ECO:0000256" key="6">
    <source>
        <dbReference type="ARBA" id="ARBA00022989"/>
    </source>
</evidence>
<evidence type="ECO:0000256" key="2">
    <source>
        <dbReference type="ARBA" id="ARBA00006434"/>
    </source>
</evidence>
<evidence type="ECO:0000256" key="8">
    <source>
        <dbReference type="RuleBase" id="RU362091"/>
    </source>
</evidence>
<dbReference type="EMBL" id="FQUJ01000002">
    <property type="protein sequence ID" value="SHE45302.1"/>
    <property type="molecule type" value="Genomic_DNA"/>
</dbReference>
<comment type="similarity">
    <text evidence="2 8">Belongs to the sodium:solute symporter (SSF) (TC 2.A.21) family.</text>
</comment>
<dbReference type="GO" id="GO:0015606">
    <property type="term" value="F:spermidine transmembrane transporter activity"/>
    <property type="evidence" value="ECO:0007669"/>
    <property type="project" value="TreeGrafter"/>
</dbReference>
<evidence type="ECO:0000256" key="1">
    <source>
        <dbReference type="ARBA" id="ARBA00004141"/>
    </source>
</evidence>
<dbReference type="RefSeq" id="WP_072819345.1">
    <property type="nucleotide sequence ID" value="NZ_FQUJ01000002.1"/>
</dbReference>
<name>A0A1M4TLB8_9GAMM</name>
<feature type="transmembrane region" description="Helical" evidence="9">
    <location>
        <begin position="120"/>
        <end position="144"/>
    </location>
</feature>
<organism evidence="10 11">
    <name type="scientific">Modicisalibacter ilicicola DSM 19980</name>
    <dbReference type="NCBI Taxonomy" id="1121942"/>
    <lineage>
        <taxon>Bacteria</taxon>
        <taxon>Pseudomonadati</taxon>
        <taxon>Pseudomonadota</taxon>
        <taxon>Gammaproteobacteria</taxon>
        <taxon>Oceanospirillales</taxon>
        <taxon>Halomonadaceae</taxon>
        <taxon>Modicisalibacter</taxon>
    </lineage>
</organism>
<dbReference type="STRING" id="1121942.SAMN02745148_00489"/>
<evidence type="ECO:0000313" key="11">
    <source>
        <dbReference type="Proteomes" id="UP000184346"/>
    </source>
</evidence>
<dbReference type="InterPro" id="IPR038377">
    <property type="entry name" value="Na/Glc_symporter_sf"/>
</dbReference>
<dbReference type="Pfam" id="PF00474">
    <property type="entry name" value="SSF"/>
    <property type="match status" value="1"/>
</dbReference>
<accession>A0A1M4TLB8</accession>
<dbReference type="PANTHER" id="PTHR48086:SF10">
    <property type="entry name" value="AGR155CP"/>
    <property type="match status" value="1"/>
</dbReference>
<dbReference type="PANTHER" id="PTHR48086">
    <property type="entry name" value="SODIUM/PROLINE SYMPORTER-RELATED"/>
    <property type="match status" value="1"/>
</dbReference>
<sequence length="465" mass="47294">MLYITLAALGAALLLFAVLGLRASRADTPLDDYVTARNSQGASALGLSFLASGMGAWILFTPPEIGAFVGPIALGGYAIGSALPFIVLGLCGPAIRRRLPEGRSIGEFAAARFGGGARRYVSLISVLYMACFLTAELTAIGGITALLSDVPGSVAVLGVALTTLVYTAWGGLRASLVTDRWQALLLVALLAVVGGVAWDRLPAFSSEVSVPGIPVADALSVALTLVIAVTAANLFHQGYWQRVWAAKSGAALGRGALLGGMTTVIVVAVVGGLGILAAMSGLSLGEPPMPFFALLEGAPAWLTLLALVLAVTLVASSVDTLQNGIASLVVGEGDSLSRSGVSLGAARWITLALMVPVVAIALQGVSVLRLFLIADLLCATAVVPVLLGLWSRMSTVAAVSGGLAGVVGAILPGWIAQGNVIAGIMAASFPGGVPTLWPFLGALLASTLVSLLVALARPRWIVQYR</sequence>
<keyword evidence="7 9" id="KW-0472">Membrane</keyword>
<evidence type="ECO:0000256" key="7">
    <source>
        <dbReference type="ARBA" id="ARBA00023136"/>
    </source>
</evidence>
<feature type="transmembrane region" description="Helical" evidence="9">
    <location>
        <begin position="150"/>
        <end position="169"/>
    </location>
</feature>
<reference evidence="10 11" key="1">
    <citation type="submission" date="2016-11" db="EMBL/GenBank/DDBJ databases">
        <authorList>
            <person name="Jaros S."/>
            <person name="Januszkiewicz K."/>
            <person name="Wedrychowicz H."/>
        </authorList>
    </citation>
    <scope>NUCLEOTIDE SEQUENCE [LARGE SCALE GENOMIC DNA]</scope>
    <source>
        <strain evidence="10 11">DSM 19980</strain>
    </source>
</reference>
<proteinExistence type="inferred from homology"/>
<feature type="transmembrane region" description="Helical" evidence="9">
    <location>
        <begin position="256"/>
        <end position="278"/>
    </location>
</feature>
<keyword evidence="6 9" id="KW-1133">Transmembrane helix</keyword>
<protein>
    <submittedName>
        <fullName evidence="10">Na+/proline symporter</fullName>
    </submittedName>
</protein>
<keyword evidence="4 9" id="KW-0812">Transmembrane</keyword>
<dbReference type="PROSITE" id="PS50283">
    <property type="entry name" value="NA_SOLUT_SYMP_3"/>
    <property type="match status" value="1"/>
</dbReference>
<dbReference type="GO" id="GO:0005886">
    <property type="term" value="C:plasma membrane"/>
    <property type="evidence" value="ECO:0007669"/>
    <property type="project" value="TreeGrafter"/>
</dbReference>
<dbReference type="InterPro" id="IPR001734">
    <property type="entry name" value="Na/solute_symporter"/>
</dbReference>
<comment type="subcellular location">
    <subcellularLocation>
        <location evidence="1">Membrane</location>
        <topology evidence="1">Multi-pass membrane protein</topology>
    </subcellularLocation>
</comment>
<dbReference type="Proteomes" id="UP000184346">
    <property type="component" value="Unassembled WGS sequence"/>
</dbReference>
<dbReference type="AlphaFoldDB" id="A0A1M4TLB8"/>
<feature type="transmembrane region" description="Helical" evidence="9">
    <location>
        <begin position="218"/>
        <end position="235"/>
    </location>
</feature>